<reference evidence="7 8" key="1">
    <citation type="submission" date="2021-12" db="EMBL/GenBank/DDBJ databases">
        <title>Genome sequencing of bacteria with rrn-lacking chromosome and rrn-plasmid.</title>
        <authorList>
            <person name="Anda M."/>
            <person name="Iwasaki W."/>
        </authorList>
    </citation>
    <scope>NUCLEOTIDE SEQUENCE [LARGE SCALE GENOMIC DNA]</scope>
    <source>
        <strain evidence="7 8">DSM 100852</strain>
    </source>
</reference>
<dbReference type="Proteomes" id="UP001348817">
    <property type="component" value="Chromosome"/>
</dbReference>
<keyword evidence="5" id="KW-0170">Cobalt</keyword>
<gene>
    <name evidence="7" type="primary">mcm2</name>
    <name evidence="7" type="ORF">FUAX_15960</name>
</gene>
<dbReference type="Gene3D" id="3.40.50.280">
    <property type="entry name" value="Cobalamin-binding domain"/>
    <property type="match status" value="1"/>
</dbReference>
<protein>
    <submittedName>
        <fullName evidence="7">Methylmalonyl-CoA mutase</fullName>
    </submittedName>
</protein>
<comment type="similarity">
    <text evidence="2">Belongs to the methylmalonyl-CoA mutase family.</text>
</comment>
<keyword evidence="8" id="KW-1185">Reference proteome</keyword>
<evidence type="ECO:0000313" key="7">
    <source>
        <dbReference type="EMBL" id="BDD09164.1"/>
    </source>
</evidence>
<evidence type="ECO:0000256" key="2">
    <source>
        <dbReference type="ARBA" id="ARBA00008465"/>
    </source>
</evidence>
<evidence type="ECO:0000313" key="8">
    <source>
        <dbReference type="Proteomes" id="UP001348817"/>
    </source>
</evidence>
<name>A0AAU9CAQ8_9BACT</name>
<evidence type="ECO:0000256" key="3">
    <source>
        <dbReference type="ARBA" id="ARBA00022628"/>
    </source>
</evidence>
<dbReference type="SUPFAM" id="SSF51703">
    <property type="entry name" value="Cobalamin (vitamin B12)-dependent enzymes"/>
    <property type="match status" value="1"/>
</dbReference>
<evidence type="ECO:0000256" key="5">
    <source>
        <dbReference type="ARBA" id="ARBA00023285"/>
    </source>
</evidence>
<dbReference type="GO" id="GO:0046872">
    <property type="term" value="F:metal ion binding"/>
    <property type="evidence" value="ECO:0007669"/>
    <property type="project" value="InterPro"/>
</dbReference>
<dbReference type="GO" id="GO:0016866">
    <property type="term" value="F:intramolecular transferase activity"/>
    <property type="evidence" value="ECO:0007669"/>
    <property type="project" value="InterPro"/>
</dbReference>
<evidence type="ECO:0000259" key="6">
    <source>
        <dbReference type="Pfam" id="PF01642"/>
    </source>
</evidence>
<sequence>MENKPLTFEEFSPVGKAKWVEKAKVDLKGADFERKLVWKTDNGQAVQPFYTREDLPETEYSEQFLKCLPSQGSREWNNLYKIKGQDMASRRAQIEAGQKIGATGFVIDMQGVEALDWEHLFEGVNLEETSISFLNSVRPDKIVIEMLEYAKEKGHDPSKIKGFIDADAFRVFARTGELSQEVMEQVAHTITRLGDKCPEFSAFTISCSEFTDAGANHIQELAFTLNKLTDYIERFEELGLDKAKILGKLNIVLAVGTDYFHEIAKFRAIRVLVDGVLKTYGEEFANCKVQIIGASSLWTKTLYDPHVNMLRNTTEAMSAVLGGCDTLILDTFNEAFAEPDAFGKRISYNVSRLLKEESYFDKVVDPAAGSYYLEHLTDTLVSEATTLFLDIEEKGGFVKAFESGIIQEQITAIREKKQKNIASRRTTVVGTNRYPNTGEHIDPINLPESDAQKLTEQRAATVFESLRLHTERFVADGNDRPKVLLALYGHPAMRKARSTFTGDFFGTAGFDIEERYFDSAQQAAEQSANSDASIVVICSSDQDYEAEGLNYVNTFKGISKEKLLVLAGYPKELEESLTEAGLDMFVHVRTNAVEALTSFQQKLGIIKA</sequence>
<proteinExistence type="inferred from homology"/>
<dbReference type="InterPro" id="IPR006099">
    <property type="entry name" value="MeMalonylCoA_mutase_a/b_cat"/>
</dbReference>
<dbReference type="KEGG" id="fax:FUAX_15960"/>
<dbReference type="GO" id="GO:0031419">
    <property type="term" value="F:cobalamin binding"/>
    <property type="evidence" value="ECO:0007669"/>
    <property type="project" value="UniProtKB-KW"/>
</dbReference>
<keyword evidence="4" id="KW-0413">Isomerase</keyword>
<keyword evidence="3" id="KW-0846">Cobalamin</keyword>
<dbReference type="AlphaFoldDB" id="A0AAU9CAQ8"/>
<dbReference type="PANTHER" id="PTHR48101">
    <property type="entry name" value="METHYLMALONYL-COA MUTASE, MITOCHONDRIAL-RELATED"/>
    <property type="match status" value="1"/>
</dbReference>
<feature type="domain" description="Methylmalonyl-CoA mutase alpha/beta chain catalytic" evidence="6">
    <location>
        <begin position="97"/>
        <end position="463"/>
    </location>
</feature>
<accession>A0AAU9CAQ8</accession>
<comment type="cofactor">
    <cofactor evidence="1">
        <name>adenosylcob(III)alamin</name>
        <dbReference type="ChEBI" id="CHEBI:18408"/>
    </cofactor>
</comment>
<evidence type="ECO:0000256" key="4">
    <source>
        <dbReference type="ARBA" id="ARBA00023235"/>
    </source>
</evidence>
<dbReference type="Gene3D" id="3.20.20.240">
    <property type="entry name" value="Methylmalonyl-CoA mutase"/>
    <property type="match status" value="1"/>
</dbReference>
<dbReference type="RefSeq" id="WP_338394379.1">
    <property type="nucleotide sequence ID" value="NZ_AP025314.1"/>
</dbReference>
<dbReference type="InterPro" id="IPR036724">
    <property type="entry name" value="Cobalamin-bd_sf"/>
</dbReference>
<evidence type="ECO:0000256" key="1">
    <source>
        <dbReference type="ARBA" id="ARBA00001922"/>
    </source>
</evidence>
<dbReference type="InterPro" id="IPR016176">
    <property type="entry name" value="Cbl-dep_enz_cat"/>
</dbReference>
<organism evidence="7 8">
    <name type="scientific">Fulvitalea axinellae</name>
    <dbReference type="NCBI Taxonomy" id="1182444"/>
    <lineage>
        <taxon>Bacteria</taxon>
        <taxon>Pseudomonadati</taxon>
        <taxon>Bacteroidota</taxon>
        <taxon>Cytophagia</taxon>
        <taxon>Cytophagales</taxon>
        <taxon>Persicobacteraceae</taxon>
        <taxon>Fulvitalea</taxon>
    </lineage>
</organism>
<dbReference type="EMBL" id="AP025314">
    <property type="protein sequence ID" value="BDD09164.1"/>
    <property type="molecule type" value="Genomic_DNA"/>
</dbReference>
<dbReference type="PANTHER" id="PTHR48101:SF1">
    <property type="entry name" value="METHYLMALONYL-COA MUTASE, LARGE SUBUNIT"/>
    <property type="match status" value="1"/>
</dbReference>
<dbReference type="Pfam" id="PF01642">
    <property type="entry name" value="MM_CoA_mutase"/>
    <property type="match status" value="1"/>
</dbReference>
<dbReference type="SUPFAM" id="SSF52242">
    <property type="entry name" value="Cobalamin (vitamin B12)-binding domain"/>
    <property type="match status" value="1"/>
</dbReference>